<accession>A0A8S9Y2E6</accession>
<keyword evidence="4" id="KW-1185">Reference proteome</keyword>
<dbReference type="AlphaFoldDB" id="A0A8S9Y2E6"/>
<evidence type="ECO:0000256" key="1">
    <source>
        <dbReference type="SAM" id="MobiDB-lite"/>
    </source>
</evidence>
<organism evidence="3 4">
    <name type="scientific">Apolygus lucorum</name>
    <name type="common">Small green plant bug</name>
    <name type="synonym">Lygocoris lucorum</name>
    <dbReference type="NCBI Taxonomy" id="248454"/>
    <lineage>
        <taxon>Eukaryota</taxon>
        <taxon>Metazoa</taxon>
        <taxon>Ecdysozoa</taxon>
        <taxon>Arthropoda</taxon>
        <taxon>Hexapoda</taxon>
        <taxon>Insecta</taxon>
        <taxon>Pterygota</taxon>
        <taxon>Neoptera</taxon>
        <taxon>Paraneoptera</taxon>
        <taxon>Hemiptera</taxon>
        <taxon>Heteroptera</taxon>
        <taxon>Panheteroptera</taxon>
        <taxon>Cimicomorpha</taxon>
        <taxon>Miridae</taxon>
        <taxon>Mirini</taxon>
        <taxon>Apolygus</taxon>
    </lineage>
</organism>
<feature type="region of interest" description="Disordered" evidence="1">
    <location>
        <begin position="265"/>
        <end position="286"/>
    </location>
</feature>
<evidence type="ECO:0000313" key="3">
    <source>
        <dbReference type="EMBL" id="KAF6214516.1"/>
    </source>
</evidence>
<feature type="domain" description="Ig-like" evidence="2">
    <location>
        <begin position="36"/>
        <end position="153"/>
    </location>
</feature>
<dbReference type="Proteomes" id="UP000466442">
    <property type="component" value="Unassembled WGS sequence"/>
</dbReference>
<name>A0A8S9Y2E6_APOLU</name>
<dbReference type="PANTHER" id="PTHR21261">
    <property type="entry name" value="BEAT PROTEIN"/>
    <property type="match status" value="1"/>
</dbReference>
<evidence type="ECO:0000259" key="2">
    <source>
        <dbReference type="PROSITE" id="PS50835"/>
    </source>
</evidence>
<dbReference type="PROSITE" id="PS50835">
    <property type="entry name" value="IG_LIKE"/>
    <property type="match status" value="1"/>
</dbReference>
<dbReference type="EMBL" id="WIXP02000002">
    <property type="protein sequence ID" value="KAF6214516.1"/>
    <property type="molecule type" value="Genomic_DNA"/>
</dbReference>
<sequence length="304" mass="34146">MDSGPEGVFVLSLQAVKLLWESQSFLVQGCLSQSKPTVTISVPSIVKNGSEPIVLDCVYEFDKWNPLSPEEEGLVVKWYFKESLVYQWIAGSPPQAAGLFTNRLNPDFTISNEPAQKFRAIQIATPTSELSGDYSCFVGSFNAETTSAKKKMTVYVPETQMLLYAPRRSTTEIDRKFEVRCEAQGVYPEPNMTISSRESLDANDDVSVHIETTNVDGLYNIQAWIEMVDRGDSNPITFDCFLRIPDANYTVHKSIIYYPILTTTTTTTTTTTPPPPSYRTSPRTASNRTVRTHYLDPDLFRANF</sequence>
<dbReference type="PANTHER" id="PTHR21261:SF2">
    <property type="entry name" value="GH04238P-RELATED"/>
    <property type="match status" value="1"/>
</dbReference>
<proteinExistence type="predicted"/>
<dbReference type="SUPFAM" id="SSF48726">
    <property type="entry name" value="Immunoglobulin"/>
    <property type="match status" value="1"/>
</dbReference>
<reference evidence="3" key="1">
    <citation type="journal article" date="2021" name="Mol. Ecol. Resour.">
        <title>Apolygus lucorum genome provides insights into omnivorousness and mesophyll feeding.</title>
        <authorList>
            <person name="Liu Y."/>
            <person name="Liu H."/>
            <person name="Wang H."/>
            <person name="Huang T."/>
            <person name="Liu B."/>
            <person name="Yang B."/>
            <person name="Yin L."/>
            <person name="Li B."/>
            <person name="Zhang Y."/>
            <person name="Zhang S."/>
            <person name="Jiang F."/>
            <person name="Zhang X."/>
            <person name="Ren Y."/>
            <person name="Wang B."/>
            <person name="Wang S."/>
            <person name="Lu Y."/>
            <person name="Wu K."/>
            <person name="Fan W."/>
            <person name="Wang G."/>
        </authorList>
    </citation>
    <scope>NUCLEOTIDE SEQUENCE</scope>
    <source>
        <strain evidence="3">12Hb</strain>
    </source>
</reference>
<dbReference type="InterPro" id="IPR007110">
    <property type="entry name" value="Ig-like_dom"/>
</dbReference>
<dbReference type="InterPro" id="IPR013783">
    <property type="entry name" value="Ig-like_fold"/>
</dbReference>
<evidence type="ECO:0000313" key="4">
    <source>
        <dbReference type="Proteomes" id="UP000466442"/>
    </source>
</evidence>
<comment type="caution">
    <text evidence="3">The sequence shown here is derived from an EMBL/GenBank/DDBJ whole genome shotgun (WGS) entry which is preliminary data.</text>
</comment>
<dbReference type="OrthoDB" id="6613138at2759"/>
<gene>
    <name evidence="3" type="ORF">GE061_009259</name>
</gene>
<dbReference type="InterPro" id="IPR036179">
    <property type="entry name" value="Ig-like_dom_sf"/>
</dbReference>
<dbReference type="Gene3D" id="2.60.40.10">
    <property type="entry name" value="Immunoglobulins"/>
    <property type="match status" value="2"/>
</dbReference>
<protein>
    <recommendedName>
        <fullName evidence="2">Ig-like domain-containing protein</fullName>
    </recommendedName>
</protein>